<evidence type="ECO:0000313" key="9">
    <source>
        <dbReference type="WBParaSite" id="Minc3s05276g37919"/>
    </source>
</evidence>
<dbReference type="PANTHER" id="PTHR14781">
    <property type="entry name" value="INTRAFLAGELLAR TRANSPORT PROTEIN 56"/>
    <property type="match status" value="1"/>
</dbReference>
<proteinExistence type="inferred from homology"/>
<evidence type="ECO:0000256" key="1">
    <source>
        <dbReference type="ARBA" id="ARBA00004138"/>
    </source>
</evidence>
<organism evidence="8 9">
    <name type="scientific">Meloidogyne incognita</name>
    <name type="common">Southern root-knot nematode worm</name>
    <name type="synonym">Oxyuris incognita</name>
    <dbReference type="NCBI Taxonomy" id="6306"/>
    <lineage>
        <taxon>Eukaryota</taxon>
        <taxon>Metazoa</taxon>
        <taxon>Ecdysozoa</taxon>
        <taxon>Nematoda</taxon>
        <taxon>Chromadorea</taxon>
        <taxon>Rhabditida</taxon>
        <taxon>Tylenchina</taxon>
        <taxon>Tylenchomorpha</taxon>
        <taxon>Tylenchoidea</taxon>
        <taxon>Meloidogynidae</taxon>
        <taxon>Meloidogyninae</taxon>
        <taxon>Meloidogyne</taxon>
        <taxon>Meloidogyne incognita group</taxon>
    </lineage>
</organism>
<dbReference type="Proteomes" id="UP000887563">
    <property type="component" value="Unplaced"/>
</dbReference>
<dbReference type="GO" id="GO:0035720">
    <property type="term" value="P:intraciliary anterograde transport"/>
    <property type="evidence" value="ECO:0007669"/>
    <property type="project" value="TreeGrafter"/>
</dbReference>
<dbReference type="InterPro" id="IPR011990">
    <property type="entry name" value="TPR-like_helical_dom_sf"/>
</dbReference>
<keyword evidence="5" id="KW-0802">TPR repeat</keyword>
<dbReference type="SMART" id="SM00028">
    <property type="entry name" value="TPR"/>
    <property type="match status" value="3"/>
</dbReference>
<dbReference type="SUPFAM" id="SSF48452">
    <property type="entry name" value="TPR-like"/>
    <property type="match status" value="3"/>
</dbReference>
<dbReference type="GO" id="GO:0120170">
    <property type="term" value="F:intraciliary transport particle B binding"/>
    <property type="evidence" value="ECO:0007669"/>
    <property type="project" value="TreeGrafter"/>
</dbReference>
<evidence type="ECO:0000256" key="5">
    <source>
        <dbReference type="ARBA" id="ARBA00022803"/>
    </source>
</evidence>
<evidence type="ECO:0000256" key="3">
    <source>
        <dbReference type="ARBA" id="ARBA00019387"/>
    </source>
</evidence>
<dbReference type="PANTHER" id="PTHR14781:SF0">
    <property type="entry name" value="INTRAFLAGELLAR TRANSPORT PROTEIN 56"/>
    <property type="match status" value="1"/>
</dbReference>
<keyword evidence="8" id="KW-1185">Reference proteome</keyword>
<reference evidence="9" key="1">
    <citation type="submission" date="2022-11" db="UniProtKB">
        <authorList>
            <consortium name="WormBaseParasite"/>
        </authorList>
    </citation>
    <scope>IDENTIFICATION</scope>
</reference>
<feature type="compositionally biased region" description="Basic residues" evidence="7">
    <location>
        <begin position="1"/>
        <end position="10"/>
    </location>
</feature>
<keyword evidence="6" id="KW-0966">Cell projection</keyword>
<dbReference type="InterPro" id="IPR030511">
    <property type="entry name" value="TTC26"/>
</dbReference>
<evidence type="ECO:0000256" key="7">
    <source>
        <dbReference type="SAM" id="MobiDB-lite"/>
    </source>
</evidence>
<comment type="subcellular location">
    <subcellularLocation>
        <location evidence="1">Cell projection</location>
        <location evidence="1">Cilium</location>
    </subcellularLocation>
</comment>
<accession>A0A914NI57</accession>
<dbReference type="GO" id="GO:0035735">
    <property type="term" value="P:intraciliary transport involved in cilium assembly"/>
    <property type="evidence" value="ECO:0007669"/>
    <property type="project" value="TreeGrafter"/>
</dbReference>
<sequence length="583" mass="67558">MLLSRFRRNKKSEEDNNKNNNNKKETSKNRQESEDETKEGLFKKLNKFLEKRDYMGAISLLEHKIKKNEKINSKNNEELMNLKLWLGYCHFHAANYRNAKNIYEQMLGDKHCPNEVYLYLGCSFFFLGLYENAKKVAEKASKCPLQTRLLFHVAHKINDKKSLVSHHGQLKDTTEDQLCLASVHYLRSHYQQAIDIYKKVLAKNKNFLAINVYMALCYYKLDYYDISMEMLQIYLDKFSDSPIAVNLKACNQYRLYNSKAAENELKALKSMSTSELNFAKDIILHNTVVFRNGDGALQLLPTLVDIVPEARLNLAIYHLKKNDTDAAFVLMKNIEPQSTYEYLLKAITFCIKGIEENSQDLLNAAAGFFKIVGESPAECDTIIGRQSMASAHFLRKQFDEVLVYLDSIRTFFSNDEIFNFNYGQTQLMLDNFVEAEKILKQINGHQTTSTLIYCLCLARAQIANGNGKEAWGVYQKEKHIPNSQMILRLIANDCYRLEDYLIAAKAFDEMEKRENRINNQQNYNYSKPKCAACIGVVKMFTADKCSLDELREAMRILERDKSSEAREAIKTINKWAMEVNVYF</sequence>
<evidence type="ECO:0000313" key="8">
    <source>
        <dbReference type="Proteomes" id="UP000887563"/>
    </source>
</evidence>
<feature type="compositionally biased region" description="Basic and acidic residues" evidence="7">
    <location>
        <begin position="11"/>
        <end position="38"/>
    </location>
</feature>
<dbReference type="GO" id="GO:0030992">
    <property type="term" value="C:intraciliary transport particle B"/>
    <property type="evidence" value="ECO:0007669"/>
    <property type="project" value="TreeGrafter"/>
</dbReference>
<evidence type="ECO:0000256" key="6">
    <source>
        <dbReference type="ARBA" id="ARBA00023273"/>
    </source>
</evidence>
<dbReference type="GO" id="GO:0036064">
    <property type="term" value="C:ciliary basal body"/>
    <property type="evidence" value="ECO:0007669"/>
    <property type="project" value="TreeGrafter"/>
</dbReference>
<dbReference type="WBParaSite" id="Minc3s05276g37919">
    <property type="protein sequence ID" value="Minc3s05276g37919"/>
    <property type="gene ID" value="Minc3s05276g37919"/>
</dbReference>
<feature type="region of interest" description="Disordered" evidence="7">
    <location>
        <begin position="1"/>
        <end position="38"/>
    </location>
</feature>
<dbReference type="GO" id="GO:0097546">
    <property type="term" value="C:ciliary base"/>
    <property type="evidence" value="ECO:0007669"/>
    <property type="project" value="TreeGrafter"/>
</dbReference>
<dbReference type="AlphaFoldDB" id="A0A914NI57"/>
<evidence type="ECO:0000256" key="2">
    <source>
        <dbReference type="ARBA" id="ARBA00007834"/>
    </source>
</evidence>
<name>A0A914NI57_MELIC</name>
<protein>
    <recommendedName>
        <fullName evidence="3">Intraflagellar transport protein 56</fullName>
    </recommendedName>
</protein>
<dbReference type="InterPro" id="IPR019734">
    <property type="entry name" value="TPR_rpt"/>
</dbReference>
<comment type="similarity">
    <text evidence="2">Belongs to the IFT56 family.</text>
</comment>
<evidence type="ECO:0000256" key="4">
    <source>
        <dbReference type="ARBA" id="ARBA00022737"/>
    </source>
</evidence>
<keyword evidence="4" id="KW-0677">Repeat</keyword>
<dbReference type="Gene3D" id="1.25.40.10">
    <property type="entry name" value="Tetratricopeptide repeat domain"/>
    <property type="match status" value="3"/>
</dbReference>